<evidence type="ECO:0000256" key="1">
    <source>
        <dbReference type="SAM" id="Coils"/>
    </source>
</evidence>
<keyword evidence="5" id="KW-1185">Reference proteome</keyword>
<evidence type="ECO:0000313" key="3">
    <source>
        <dbReference type="EMBL" id="KAA1082876.1"/>
    </source>
</evidence>
<dbReference type="Proteomes" id="UP000325313">
    <property type="component" value="Unassembled WGS sequence"/>
</dbReference>
<feature type="region of interest" description="Disordered" evidence="2">
    <location>
        <begin position="27"/>
        <end position="49"/>
    </location>
</feature>
<accession>A0A5B0N2S9</accession>
<dbReference type="PANTHER" id="PTHR33246">
    <property type="entry name" value="CCHC-TYPE DOMAIN-CONTAINING PROTEIN"/>
    <property type="match status" value="1"/>
</dbReference>
<dbReference type="PANTHER" id="PTHR33246:SF51">
    <property type="entry name" value="MYB_SANT-LIKE DOMAIN-CONTAINING PROTEIN"/>
    <property type="match status" value="1"/>
</dbReference>
<evidence type="ECO:0000313" key="6">
    <source>
        <dbReference type="Proteomes" id="UP000325313"/>
    </source>
</evidence>
<organism evidence="3 5">
    <name type="scientific">Puccinia graminis f. sp. tritici</name>
    <dbReference type="NCBI Taxonomy" id="56615"/>
    <lineage>
        <taxon>Eukaryota</taxon>
        <taxon>Fungi</taxon>
        <taxon>Dikarya</taxon>
        <taxon>Basidiomycota</taxon>
        <taxon>Pucciniomycotina</taxon>
        <taxon>Pucciniomycetes</taxon>
        <taxon>Pucciniales</taxon>
        <taxon>Pucciniaceae</taxon>
        <taxon>Puccinia</taxon>
    </lineage>
</organism>
<gene>
    <name evidence="3" type="ORF">PGT21_018043</name>
    <name evidence="4" type="ORF">PGTUg99_001497</name>
</gene>
<feature type="coiled-coil region" evidence="1">
    <location>
        <begin position="390"/>
        <end position="418"/>
    </location>
</feature>
<evidence type="ECO:0000313" key="4">
    <source>
        <dbReference type="EMBL" id="KAA1122622.1"/>
    </source>
</evidence>
<dbReference type="OrthoDB" id="2507728at2759"/>
<dbReference type="Proteomes" id="UP000324748">
    <property type="component" value="Unassembled WGS sequence"/>
</dbReference>
<feature type="compositionally biased region" description="Polar residues" evidence="2">
    <location>
        <begin position="298"/>
        <end position="309"/>
    </location>
</feature>
<sequence length="459" mass="51291">MKAHRTEKEKLKTAREELKADCKRLAQEEKNQARKSTGTGYESLKNEDRGKNFDHKDFENICSYLETPGHYTNLFGDGQKTSVGQAKLTKAKAFDGFAVWMNSLSPDLQLSGRRLQQRLTSYKQKYIKSKNFEKKTGAGVLDKHGPQTLAETLEDMCPCHDCIDAIFRDKPNITPMHEFDHSLASATLLPNKELTDGESSGSSSSHGLIGGLNYDPILEDLDVEMLSTTPAVLPTPLVINNPVVPAIQSDRPAIQSDLIPEKDVEMLSTTPAVLPTPAVINNPVVPAIQSDWPAIQSNPISDPATTHHNQPPVPIPSGSTQTLVAPTNAALEVLRQRASNAPEPKSKPNLATSFTQGNNQKFDMLEKQITIDQQRWNHQVAQSKLEESRANRKEKREVDLEDRRLKFEEEQFDRLQKQEEARVSGLKEVEVEKKQMVNKMLQEGRSPNEITALVRLIYG</sequence>
<feature type="region of interest" description="Disordered" evidence="2">
    <location>
        <begin position="298"/>
        <end position="318"/>
    </location>
</feature>
<evidence type="ECO:0000313" key="5">
    <source>
        <dbReference type="Proteomes" id="UP000324748"/>
    </source>
</evidence>
<dbReference type="AlphaFoldDB" id="A0A5B0N2S9"/>
<proteinExistence type="predicted"/>
<reference evidence="5 6" key="1">
    <citation type="submission" date="2019-05" db="EMBL/GenBank/DDBJ databases">
        <title>Emergence of the Ug99 lineage of the wheat stem rust pathogen through somatic hybridization.</title>
        <authorList>
            <person name="Li F."/>
            <person name="Upadhyaya N.M."/>
            <person name="Sperschneider J."/>
            <person name="Matny O."/>
            <person name="Nguyen-Phuc H."/>
            <person name="Mago R."/>
            <person name="Raley C."/>
            <person name="Miller M.E."/>
            <person name="Silverstein K.A.T."/>
            <person name="Henningsen E."/>
            <person name="Hirsch C.D."/>
            <person name="Visser B."/>
            <person name="Pretorius Z.A."/>
            <person name="Steffenson B.J."/>
            <person name="Schwessinger B."/>
            <person name="Dodds P.N."/>
            <person name="Figueroa M."/>
        </authorList>
    </citation>
    <scope>NUCLEOTIDE SEQUENCE [LARGE SCALE GENOMIC DNA]</scope>
    <source>
        <strain evidence="3">21-0</strain>
        <strain evidence="4 6">Ug99</strain>
    </source>
</reference>
<keyword evidence="1" id="KW-0175">Coiled coil</keyword>
<dbReference type="EMBL" id="VSWC01000119">
    <property type="protein sequence ID" value="KAA1082876.1"/>
    <property type="molecule type" value="Genomic_DNA"/>
</dbReference>
<comment type="caution">
    <text evidence="3">The sequence shown here is derived from an EMBL/GenBank/DDBJ whole genome shotgun (WGS) entry which is preliminary data.</text>
</comment>
<dbReference type="EMBL" id="VDEP01000225">
    <property type="protein sequence ID" value="KAA1122622.1"/>
    <property type="molecule type" value="Genomic_DNA"/>
</dbReference>
<name>A0A5B0N2S9_PUCGR</name>
<evidence type="ECO:0000256" key="2">
    <source>
        <dbReference type="SAM" id="MobiDB-lite"/>
    </source>
</evidence>
<protein>
    <submittedName>
        <fullName evidence="3">Uncharacterized protein</fullName>
    </submittedName>
</protein>